<evidence type="ECO:0000313" key="3">
    <source>
        <dbReference type="Proteomes" id="UP000018208"/>
    </source>
</evidence>
<keyword evidence="3" id="KW-1185">Reference proteome</keyword>
<evidence type="ECO:0000313" key="2">
    <source>
        <dbReference type="EMBL" id="KAH0575376.1"/>
    </source>
</evidence>
<organism evidence="1">
    <name type="scientific">Spironucleus salmonicida</name>
    <dbReference type="NCBI Taxonomy" id="348837"/>
    <lineage>
        <taxon>Eukaryota</taxon>
        <taxon>Metamonada</taxon>
        <taxon>Diplomonadida</taxon>
        <taxon>Hexamitidae</taxon>
        <taxon>Hexamitinae</taxon>
        <taxon>Spironucleus</taxon>
    </lineage>
</organism>
<proteinExistence type="predicted"/>
<dbReference type="VEuPathDB" id="GiardiaDB:SS50377_23009"/>
<dbReference type="EMBL" id="KI546038">
    <property type="protein sequence ID" value="EST47591.1"/>
    <property type="molecule type" value="Genomic_DNA"/>
</dbReference>
<protein>
    <submittedName>
        <fullName evidence="1">Uncharacterized protein</fullName>
    </submittedName>
</protein>
<reference evidence="1 2" key="1">
    <citation type="journal article" date="2014" name="PLoS Genet.">
        <title>The Genome of Spironucleus salmonicida Highlights a Fish Pathogen Adapted to Fluctuating Environments.</title>
        <authorList>
            <person name="Xu F."/>
            <person name="Jerlstrom-Hultqvist J."/>
            <person name="Einarsson E."/>
            <person name="Astvaldsson A."/>
            <person name="Svard S.G."/>
            <person name="Andersson J.O."/>
        </authorList>
    </citation>
    <scope>NUCLEOTIDE SEQUENCE</scope>
    <source>
        <strain evidence="2">ATCC 50377</strain>
    </source>
</reference>
<reference evidence="2" key="2">
    <citation type="submission" date="2020-12" db="EMBL/GenBank/DDBJ databases">
        <title>New Spironucleus salmonicida genome in near-complete chromosomes.</title>
        <authorList>
            <person name="Xu F."/>
            <person name="Kurt Z."/>
            <person name="Jimenez-Gonzalez A."/>
            <person name="Astvaldsson A."/>
            <person name="Andersson J.O."/>
            <person name="Svard S.G."/>
        </authorList>
    </citation>
    <scope>NUCLEOTIDE SEQUENCE</scope>
    <source>
        <strain evidence="2">ATCC 50377</strain>
    </source>
</reference>
<gene>
    <name evidence="1" type="ORF">SS50377_12282</name>
    <name evidence="2" type="ORF">SS50377_23009</name>
</gene>
<dbReference type="AlphaFoldDB" id="V6LV55"/>
<accession>V6LV55</accession>
<dbReference type="Proteomes" id="UP000018208">
    <property type="component" value="Unassembled WGS sequence"/>
</dbReference>
<sequence length="347" mass="40300">MPPYNSGQLFVQPQATTTLKLLQGAIHINGVFISPNTTILLQPGHLQLIQILQNADILLSPEPQNKYYTQFQDNNINFLSKILTRLGQKKIQVILYIGATQQSLQSQIQLLQSNSIIPILVDLSEQVIQHSAFCTQFNFENKFKIYNPLILPSFYDQKIIDIALVKASQLSEEIQDVVVFVALPFKQVNFDCIDYYKNQISIYQNKIKSSGVEVDITCFTDFEYLGQNIMDMNFMKYPEFLYKELNDSIQQRFLRFYFYGDGEYLTPKSKFIEKSKVEFMTIQNGIFTNRDTDCEYKYGIIMNEDEEYIGIVKIQKIDESQVQMVVFNEEICSFQKLRVIVTDNDVI</sequence>
<dbReference type="EMBL" id="AUWU02000003">
    <property type="protein sequence ID" value="KAH0575376.1"/>
    <property type="molecule type" value="Genomic_DNA"/>
</dbReference>
<name>V6LV55_9EUKA</name>
<evidence type="ECO:0000313" key="1">
    <source>
        <dbReference type="EMBL" id="EST47591.1"/>
    </source>
</evidence>